<dbReference type="AlphaFoldDB" id="A0A1G7HCS8"/>
<evidence type="ECO:0000259" key="4">
    <source>
        <dbReference type="Pfam" id="PF18962"/>
    </source>
</evidence>
<keyword evidence="6" id="KW-1185">Reference proteome</keyword>
<feature type="chain" id="PRO_5011437884" evidence="2">
    <location>
        <begin position="20"/>
        <end position="689"/>
    </location>
</feature>
<evidence type="ECO:0000313" key="5">
    <source>
        <dbReference type="EMBL" id="SDE98114.1"/>
    </source>
</evidence>
<dbReference type="SUPFAM" id="SSF52743">
    <property type="entry name" value="Subtilisin-like"/>
    <property type="match status" value="1"/>
</dbReference>
<proteinExistence type="predicted"/>
<dbReference type="GO" id="GO:0004252">
    <property type="term" value="F:serine-type endopeptidase activity"/>
    <property type="evidence" value="ECO:0007669"/>
    <property type="project" value="InterPro"/>
</dbReference>
<dbReference type="STRING" id="454006.SAMN05421825_0754"/>
<dbReference type="Pfam" id="PF00082">
    <property type="entry name" value="Peptidase_S8"/>
    <property type="match status" value="1"/>
</dbReference>
<protein>
    <submittedName>
        <fullName evidence="5">Por secretion system C-terminal sorting domain-containing protein</fullName>
    </submittedName>
</protein>
<dbReference type="Gene3D" id="3.40.50.200">
    <property type="entry name" value="Peptidase S8/S53 domain"/>
    <property type="match status" value="1"/>
</dbReference>
<organism evidence="5 6">
    <name type="scientific">Epilithonimonas hungarica</name>
    <dbReference type="NCBI Taxonomy" id="454006"/>
    <lineage>
        <taxon>Bacteria</taxon>
        <taxon>Pseudomonadati</taxon>
        <taxon>Bacteroidota</taxon>
        <taxon>Flavobacteriia</taxon>
        <taxon>Flavobacteriales</taxon>
        <taxon>Weeksellaceae</taxon>
        <taxon>Chryseobacterium group</taxon>
        <taxon>Epilithonimonas</taxon>
    </lineage>
</organism>
<dbReference type="InterPro" id="IPR008979">
    <property type="entry name" value="Galactose-bd-like_sf"/>
</dbReference>
<dbReference type="EMBL" id="FNBH01000001">
    <property type="protein sequence ID" value="SDE98114.1"/>
    <property type="molecule type" value="Genomic_DNA"/>
</dbReference>
<dbReference type="InterPro" id="IPR000209">
    <property type="entry name" value="Peptidase_S8/S53_dom"/>
</dbReference>
<dbReference type="GO" id="GO:0006508">
    <property type="term" value="P:proteolysis"/>
    <property type="evidence" value="ECO:0007669"/>
    <property type="project" value="InterPro"/>
</dbReference>
<dbReference type="InterPro" id="IPR036852">
    <property type="entry name" value="Peptidase_S8/S53_dom_sf"/>
</dbReference>
<evidence type="ECO:0000256" key="2">
    <source>
        <dbReference type="SAM" id="SignalP"/>
    </source>
</evidence>
<dbReference type="SUPFAM" id="SSF49785">
    <property type="entry name" value="Galactose-binding domain-like"/>
    <property type="match status" value="1"/>
</dbReference>
<accession>A0A1G7HCS8</accession>
<name>A0A1G7HCS8_9FLAO</name>
<feature type="domain" description="Secretion system C-terminal sorting" evidence="4">
    <location>
        <begin position="619"/>
        <end position="687"/>
    </location>
</feature>
<dbReference type="RefSeq" id="WP_089871455.1">
    <property type="nucleotide sequence ID" value="NZ_FNBH01000001.1"/>
</dbReference>
<feature type="domain" description="Peptidase S8/S53" evidence="3">
    <location>
        <begin position="102"/>
        <end position="445"/>
    </location>
</feature>
<dbReference type="InterPro" id="IPR026444">
    <property type="entry name" value="Secre_tail"/>
</dbReference>
<dbReference type="Pfam" id="PF18962">
    <property type="entry name" value="Por_Secre_tail"/>
    <property type="match status" value="1"/>
</dbReference>
<evidence type="ECO:0000313" key="6">
    <source>
        <dbReference type="Proteomes" id="UP000199203"/>
    </source>
</evidence>
<evidence type="ECO:0000259" key="3">
    <source>
        <dbReference type="Pfam" id="PF00082"/>
    </source>
</evidence>
<dbReference type="OrthoDB" id="9792152at2"/>
<sequence length="689" mass="74964">MKKILFSISFLFSFYFSNAQDLKLRNEFRQQRLENEKKLDQYFLTNTARYSDKEKEDLKSRLAGFTGVIPVFYSAEETGANATANVDELQNGTIPGVSAITGNGVKITVFDEGRVHDTHEQFTTSRAVNKEASTLAKSAHTTSVTGVIIGNGTATGNFTQSSVSYPKANAKGVLPQATTDSYLFSTTALGDKFEKLTSLSDLNISNHSYGANNGWNKPGAANTYYWYGNYDFSHLDTYSGTYGTDDSKFDKIVYSQPNQIIIKSTGNYFGIGPVANSTKYRYDTVAGNWVQFAPGDELPPANCSLGYNCIGYGSLAKNIITVGAVNQLTTTGQKYTQSSDVVKYSSGSAGPRKDGAVKPDLVAVGVDMIMPNYTSNSVNNSYLVSLGTSYASAVVSGIAGALTQVQRNLQSNSTLIFKADEMKALLTHTANEAGRPGPDVWYGWGLVDAKKAAQVLVNKLTEDAVFSRNTLQSGNVFTKEIQATGSEPLKVSISWLDPAIVPFTTDDDMQNNHASRLVNDLDLRVVEVSSGTTYYPWKLDISNPNANATKGDNTVDNVEQVVIDSPTTGGIYRIEVGNKNSLVNQDGNSATQDFALVATGTKKIVTMSVNNLIKDDVKIYPTRTKDVVNINLENEAERIALFDMNGKLIFETTDKAKSQIINLNKFPSSVYIITIKTKSGIISKKIIKE</sequence>
<feature type="signal peptide" evidence="2">
    <location>
        <begin position="1"/>
        <end position="19"/>
    </location>
</feature>
<dbReference type="Proteomes" id="UP000199203">
    <property type="component" value="Unassembled WGS sequence"/>
</dbReference>
<gene>
    <name evidence="5" type="ORF">SAMN05421825_0754</name>
</gene>
<dbReference type="Gene3D" id="2.60.120.380">
    <property type="match status" value="1"/>
</dbReference>
<dbReference type="NCBIfam" id="TIGR04183">
    <property type="entry name" value="Por_Secre_tail"/>
    <property type="match status" value="1"/>
</dbReference>
<reference evidence="6" key="1">
    <citation type="submission" date="2016-10" db="EMBL/GenBank/DDBJ databases">
        <authorList>
            <person name="Varghese N."/>
            <person name="Submissions S."/>
        </authorList>
    </citation>
    <scope>NUCLEOTIDE SEQUENCE [LARGE SCALE GENOMIC DNA]</scope>
    <source>
        <strain evidence="6">DSM 19684</strain>
    </source>
</reference>
<keyword evidence="1 2" id="KW-0732">Signal</keyword>
<evidence type="ECO:0000256" key="1">
    <source>
        <dbReference type="ARBA" id="ARBA00022729"/>
    </source>
</evidence>